<gene>
    <name evidence="3" type="ORF">CLPUN_04760</name>
</gene>
<feature type="transmembrane region" description="Helical" evidence="1">
    <location>
        <begin position="9"/>
        <end position="27"/>
    </location>
</feature>
<feature type="transmembrane region" description="Helical" evidence="1">
    <location>
        <begin position="39"/>
        <end position="58"/>
    </location>
</feature>
<evidence type="ECO:0000313" key="3">
    <source>
        <dbReference type="EMBL" id="OOM82156.1"/>
    </source>
</evidence>
<dbReference type="InterPro" id="IPR052955">
    <property type="entry name" value="UPF0703_membrane_permease"/>
</dbReference>
<reference evidence="3 4" key="1">
    <citation type="submission" date="2016-05" db="EMBL/GenBank/DDBJ databases">
        <title>Microbial solvent formation.</title>
        <authorList>
            <person name="Poehlein A."/>
            <person name="Montoya Solano J.D."/>
            <person name="Flitsch S."/>
            <person name="Krabben P."/>
            <person name="Duerre P."/>
            <person name="Daniel R."/>
        </authorList>
    </citation>
    <scope>NUCLEOTIDE SEQUENCE [LARGE SCALE GENOMIC DNA]</scope>
    <source>
        <strain evidence="3 4">DSM 2619</strain>
    </source>
</reference>
<evidence type="ECO:0000313" key="4">
    <source>
        <dbReference type="Proteomes" id="UP000190890"/>
    </source>
</evidence>
<keyword evidence="4" id="KW-1185">Reference proteome</keyword>
<dbReference type="Proteomes" id="UP000190890">
    <property type="component" value="Unassembled WGS sequence"/>
</dbReference>
<keyword evidence="1" id="KW-1133">Transmembrane helix</keyword>
<accession>A0A1S8TWN6</accession>
<evidence type="ECO:0000256" key="1">
    <source>
        <dbReference type="SAM" id="Phobius"/>
    </source>
</evidence>
<dbReference type="PANTHER" id="PTHR40047">
    <property type="entry name" value="UPF0703 PROTEIN YCGQ"/>
    <property type="match status" value="1"/>
</dbReference>
<sequence>MKRFNLDEFLCFIVFGLLDIWIFYLTFTGKIDFYIGRKMIKYIYITIVMLSIIVFFQFQKIFTLQRNSDFKMKLLPIILTITLGVISINKQETFKHNQLNSEIKESNLRNIDMKYLYEHEIDYDIIQEQNNKKGILIINEDNPMILDDIRINSKNYLGRKLEIHGFVCKENYLNKNQFIIGRLVMNCCAADSKIIGIVGEYDEVYNLYENQKIIVKGNIGISTIKDSNNVAHKIPVLIIENLENENINKI</sequence>
<comment type="caution">
    <text evidence="3">The sequence shown here is derived from an EMBL/GenBank/DDBJ whole genome shotgun (WGS) entry which is preliminary data.</text>
</comment>
<keyword evidence="1" id="KW-0472">Membrane</keyword>
<dbReference type="EMBL" id="LZZM01000026">
    <property type="protein sequence ID" value="OOM82156.1"/>
    <property type="molecule type" value="Genomic_DNA"/>
</dbReference>
<evidence type="ECO:0000259" key="2">
    <source>
        <dbReference type="Pfam" id="PF21537"/>
    </source>
</evidence>
<dbReference type="PANTHER" id="PTHR40047:SF1">
    <property type="entry name" value="UPF0703 PROTEIN YCGQ"/>
    <property type="match status" value="1"/>
</dbReference>
<dbReference type="AlphaFoldDB" id="A0A1S8TWN6"/>
<dbReference type="OrthoDB" id="9770408at2"/>
<organism evidence="3 4">
    <name type="scientific">Clostridium puniceum</name>
    <dbReference type="NCBI Taxonomy" id="29367"/>
    <lineage>
        <taxon>Bacteria</taxon>
        <taxon>Bacillati</taxon>
        <taxon>Bacillota</taxon>
        <taxon>Clostridia</taxon>
        <taxon>Eubacteriales</taxon>
        <taxon>Clostridiaceae</taxon>
        <taxon>Clostridium</taxon>
    </lineage>
</organism>
<name>A0A1S8TWN6_9CLOT</name>
<feature type="domain" description="DUF1980" evidence="2">
    <location>
        <begin position="125"/>
        <end position="244"/>
    </location>
</feature>
<keyword evidence="1" id="KW-0812">Transmembrane</keyword>
<proteinExistence type="predicted"/>
<dbReference type="InterPro" id="IPR048447">
    <property type="entry name" value="DUF1980_C"/>
</dbReference>
<dbReference type="STRING" id="29367.CLPUN_04760"/>
<protein>
    <recommendedName>
        <fullName evidence="2">DUF1980 domain-containing protein</fullName>
    </recommendedName>
</protein>
<dbReference type="Pfam" id="PF21537">
    <property type="entry name" value="DUF1980_C"/>
    <property type="match status" value="1"/>
</dbReference>
<dbReference type="RefSeq" id="WP_077845776.1">
    <property type="nucleotide sequence ID" value="NZ_LZZM01000026.1"/>
</dbReference>